<gene>
    <name evidence="1" type="ORF">IEN85_21500</name>
</gene>
<evidence type="ECO:0000313" key="1">
    <source>
        <dbReference type="EMBL" id="MBD5782089.1"/>
    </source>
</evidence>
<comment type="caution">
    <text evidence="1">The sequence shown here is derived from an EMBL/GenBank/DDBJ whole genome shotgun (WGS) entry which is preliminary data.</text>
</comment>
<sequence>MSGHRYWILFGVSGLGKGIAGVGEICELVRMSSFFSRRHFLSTLAALGATRLLPGQQESDAAFTCSRTMERVASDSFFNGSLSIVKDGNGAKLSGEMMYHAIKGEPIEGALTWKQWSEQTGAEIPEEVEDAADYEAWFEKEVVIGGMIFKFEGVEESECVTIGSVLGNASTCFLRPQAVSLSVAARYVAPEVNLVQTRMVVRVNNQGVKAFPTVLQGFRFEGDASPRIGYGVLHVEGQESCELLKELAEYGEFELVWMDEFGNELSCCRFSLFSFNERVEEASELAVELYSDAKVGVCNSGEELDCYLTTATVLSMGLADDSWELQRLRRFRDEVLMGKESGEALVREYYEVAPRIVSEISARKDSRLLWVASYWLGILPTCLLAEARLDRAAVFWYRSMTACLMRLGRKGSSCRSLI</sequence>
<proteinExistence type="predicted"/>
<protein>
    <submittedName>
        <fullName evidence="1">Uncharacterized protein</fullName>
    </submittedName>
</protein>
<accession>A0A927FCX2</accession>
<evidence type="ECO:0000313" key="2">
    <source>
        <dbReference type="Proteomes" id="UP000622317"/>
    </source>
</evidence>
<dbReference type="EMBL" id="JACYFG010000051">
    <property type="protein sequence ID" value="MBD5782089.1"/>
    <property type="molecule type" value="Genomic_DNA"/>
</dbReference>
<organism evidence="1 2">
    <name type="scientific">Pelagicoccus enzymogenes</name>
    <dbReference type="NCBI Taxonomy" id="2773457"/>
    <lineage>
        <taxon>Bacteria</taxon>
        <taxon>Pseudomonadati</taxon>
        <taxon>Verrucomicrobiota</taxon>
        <taxon>Opitutia</taxon>
        <taxon>Puniceicoccales</taxon>
        <taxon>Pelagicoccaceae</taxon>
        <taxon>Pelagicoccus</taxon>
    </lineage>
</organism>
<name>A0A927FCX2_9BACT</name>
<dbReference type="RefSeq" id="WP_191619156.1">
    <property type="nucleotide sequence ID" value="NZ_JACYFG010000051.1"/>
</dbReference>
<dbReference type="InterPro" id="IPR049886">
    <property type="entry name" value="CFI_box_CTERM_dom"/>
</dbReference>
<reference evidence="1" key="1">
    <citation type="submission" date="2020-09" db="EMBL/GenBank/DDBJ databases">
        <title>Pelagicoccus enzymogenes sp. nov. with an EPS production, isolated from marine sediment.</title>
        <authorList>
            <person name="Feng X."/>
        </authorList>
    </citation>
    <scope>NUCLEOTIDE SEQUENCE</scope>
    <source>
        <strain evidence="1">NFK12</strain>
    </source>
</reference>
<dbReference type="AlphaFoldDB" id="A0A927FCX2"/>
<keyword evidence="2" id="KW-1185">Reference proteome</keyword>
<dbReference type="Proteomes" id="UP000622317">
    <property type="component" value="Unassembled WGS sequence"/>
</dbReference>
<dbReference type="NCBIfam" id="NF041770">
    <property type="entry name" value="CFI_box_CTERM"/>
    <property type="match status" value="1"/>
</dbReference>